<organism evidence="1 2">
    <name type="scientific">Streptomyces citrinus</name>
    <dbReference type="NCBI Taxonomy" id="3118173"/>
    <lineage>
        <taxon>Bacteria</taxon>
        <taxon>Bacillati</taxon>
        <taxon>Actinomycetota</taxon>
        <taxon>Actinomycetes</taxon>
        <taxon>Kitasatosporales</taxon>
        <taxon>Streptomycetaceae</taxon>
        <taxon>Streptomyces</taxon>
    </lineage>
</organism>
<dbReference type="EMBL" id="CP146023">
    <property type="protein sequence ID" value="WWQ69572.1"/>
    <property type="molecule type" value="Genomic_DNA"/>
</dbReference>
<dbReference type="Proteomes" id="UP001432251">
    <property type="component" value="Plasmid p1"/>
</dbReference>
<accession>A0ACD5AQV5</accession>
<evidence type="ECO:0000313" key="2">
    <source>
        <dbReference type="Proteomes" id="UP001432251"/>
    </source>
</evidence>
<proteinExistence type="predicted"/>
<sequence>MDTSSSHRLMTPQALPGFADAAFALGQAAWWLVAHWFVPLLLAVTGWLVWELISARLAARASMQRCVLRVTPAPYFDPDEERVLRQGLKLLQAANALPWWAPKRSRAVRIRLRSDQTHPLSYQMEGPAGAEKFLRVSGFGNAVALSVLSSDDAERDRGDGEQGGDQREFEVRGEMVLRGNPASYLREVPLDPDPLQPIVDAVASLKSDLGDLVEVTIDLQPAPRTAVRVKRWQMMQRARGEEHAEARAASRWMRQDVAAAADSLRTLAQGRNQAAAPLVVPHARRVDKDKALGKLADDTALARVQILIRCASNREGRARALLSQVQGGFTVFSHEARLAPRGLRLFAWWWGPDQWPWRRSWQRRWETGQCRPSGANLARLTELTGLLKPPTRHCQLPLLPAQLPTFEHGNPGLLLQGVLVEGDGTRRLVATHAAETLFETGLGKSGAGKTERAVAQAIAVAHAGGGLLYVDPHGDSWHRASPYLAHPMIMGRVQVVDLKPADGTRPVAAWNLLDMSHGQPRHEVTDAVVDGLAAGMKWDDSNTPRGITILTNCVQVLTALNAKACAAGQPEAQATVFHISALLTDPNFRTAALQVVRADLGAEAITWWDTIFPTLSYEAFGIVLNPLTRLSQNPVYHAFLGQAQGRLNLRQAMDTRRIVWICTAGNGPNDRLVSSLIAHELLRAGRSRRDTAPGDRIDFRGYLDELITIAGSAPESVASMFEDLRKSKVHIHGMSQSLTRLPQAVREALLQNSSTLATTTGTRRVIKVMTEEWGERPSEDQVIALPLYEHYASFTVGGQRVGPVRISGVHLDDDFHDLARPTQVKTLHARAHRAAGGRPLPEAAASAAAQLNAVRALVASLTPHATVDMTKGYQS</sequence>
<keyword evidence="1" id="KW-0614">Plasmid</keyword>
<name>A0ACD5AQV5_9ACTN</name>
<evidence type="ECO:0000313" key="1">
    <source>
        <dbReference type="EMBL" id="WWQ69572.1"/>
    </source>
</evidence>
<protein>
    <submittedName>
        <fullName evidence="1">ATP/GTP-binding protein</fullName>
    </submittedName>
</protein>
<gene>
    <name evidence="1" type="ORF">V2W30_41140</name>
</gene>
<geneLocation type="plasmid" evidence="1 2">
    <name>p1</name>
</geneLocation>
<keyword evidence="2" id="KW-1185">Reference proteome</keyword>
<reference evidence="1" key="1">
    <citation type="journal article" date="2025" name="Int. J. Syst. Evol. Microbiol.">
        <title>Streptomyces citrinus sp. nov., with yellow diffusible pigment.</title>
        <authorList>
            <person name="He Y."/>
            <person name="Yang E."/>
            <person name="Xu J."/>
            <person name="Sun Y."/>
            <person name="Sun L."/>
        </authorList>
    </citation>
    <scope>NUCLEOTIDE SEQUENCE</scope>
    <source>
        <strain evidence="1">Q6</strain>
    </source>
</reference>